<evidence type="ECO:0008006" key="3">
    <source>
        <dbReference type="Google" id="ProtNLM"/>
    </source>
</evidence>
<organism evidence="2">
    <name type="scientific">marine metagenome</name>
    <dbReference type="NCBI Taxonomy" id="408172"/>
    <lineage>
        <taxon>unclassified sequences</taxon>
        <taxon>metagenomes</taxon>
        <taxon>ecological metagenomes</taxon>
    </lineage>
</organism>
<evidence type="ECO:0000256" key="1">
    <source>
        <dbReference type="SAM" id="MobiDB-lite"/>
    </source>
</evidence>
<proteinExistence type="predicted"/>
<dbReference type="EMBL" id="UINC01225210">
    <property type="protein sequence ID" value="SVE55178.1"/>
    <property type="molecule type" value="Genomic_DNA"/>
</dbReference>
<protein>
    <recommendedName>
        <fullName evidence="3">PPIase FKBP-type domain-containing protein</fullName>
    </recommendedName>
</protein>
<dbReference type="AlphaFoldDB" id="A0A383EGE4"/>
<evidence type="ECO:0000313" key="2">
    <source>
        <dbReference type="EMBL" id="SVE55178.1"/>
    </source>
</evidence>
<reference evidence="2" key="1">
    <citation type="submission" date="2018-05" db="EMBL/GenBank/DDBJ databases">
        <authorList>
            <person name="Lanie J.A."/>
            <person name="Ng W.-L."/>
            <person name="Kazmierczak K.M."/>
            <person name="Andrzejewski T.M."/>
            <person name="Davidsen T.M."/>
            <person name="Wayne K.J."/>
            <person name="Tettelin H."/>
            <person name="Glass J.I."/>
            <person name="Rusch D."/>
            <person name="Podicherti R."/>
            <person name="Tsui H.-C.T."/>
            <person name="Winkler M.E."/>
        </authorList>
    </citation>
    <scope>NUCLEOTIDE SEQUENCE</scope>
</reference>
<sequence>MPIASGDRIRFSYQVRLADGQTIEPPGEKDTVVTVGDGSMPE</sequence>
<feature type="region of interest" description="Disordered" evidence="1">
    <location>
        <begin position="21"/>
        <end position="42"/>
    </location>
</feature>
<gene>
    <name evidence="2" type="ORF">METZ01_LOCUS508032</name>
</gene>
<name>A0A383EGE4_9ZZZZ</name>
<feature type="non-terminal residue" evidence="2">
    <location>
        <position position="42"/>
    </location>
</feature>
<accession>A0A383EGE4</accession>